<reference evidence="8" key="1">
    <citation type="journal article" date="2016" name="Front. Microbiol.">
        <title>Molecular Keys to the Janthinobacterium and Duganella spp. Interaction with the Plant Pathogen Fusarium graminearum.</title>
        <authorList>
            <person name="Haack F.S."/>
            <person name="Poehlein A."/>
            <person name="Kroger C."/>
            <person name="Voigt C.A."/>
            <person name="Piepenbring M."/>
            <person name="Bode H.B."/>
            <person name="Daniel R."/>
            <person name="Schafer W."/>
            <person name="Streit W.R."/>
        </authorList>
    </citation>
    <scope>NUCLEOTIDE SEQUENCE [LARGE SCALE GENOMIC DNA]</scope>
    <source>
        <strain evidence="8">T54</strain>
    </source>
</reference>
<dbReference type="UniPathway" id="UPA00125"/>
<dbReference type="GO" id="GO:0005737">
    <property type="term" value="C:cytoplasm"/>
    <property type="evidence" value="ECO:0007669"/>
    <property type="project" value="UniProtKB-SubCell"/>
</dbReference>
<proteinExistence type="inferred from homology"/>
<keyword evidence="4 5" id="KW-0684">Rhamnose metabolism</keyword>
<comment type="similarity">
    <text evidence="5">Belongs to the rhamnose mutarotase family.</text>
</comment>
<dbReference type="Gene3D" id="3.30.70.100">
    <property type="match status" value="1"/>
</dbReference>
<keyword evidence="1 5" id="KW-0963">Cytoplasm</keyword>
<evidence type="ECO:0000256" key="4">
    <source>
        <dbReference type="ARBA" id="ARBA00023308"/>
    </source>
</evidence>
<comment type="subunit">
    <text evidence="5">Homodimer.</text>
</comment>
<comment type="function">
    <text evidence="5">Involved in the anomeric conversion of L-rhamnose.</text>
</comment>
<comment type="subcellular location">
    <subcellularLocation>
        <location evidence="5">Cytoplasm</location>
    </subcellularLocation>
</comment>
<accession>A0A1E7X4C0</accession>
<evidence type="ECO:0000313" key="7">
    <source>
        <dbReference type="EMBL" id="OFA07361.1"/>
    </source>
</evidence>
<dbReference type="EC" id="5.1.3.32" evidence="5 6"/>
<protein>
    <recommendedName>
        <fullName evidence="5 6">L-rhamnose mutarotase</fullName>
        <ecNumber evidence="5 6">5.1.3.32</ecNumber>
    </recommendedName>
    <alternativeName>
        <fullName evidence="5">Rhamnose 1-epimerase</fullName>
    </alternativeName>
    <alternativeName>
        <fullName evidence="5">Type-3 mutarotase</fullName>
    </alternativeName>
</protein>
<keyword evidence="8" id="KW-1185">Reference proteome</keyword>
<dbReference type="Pfam" id="PF05336">
    <property type="entry name" value="rhaM"/>
    <property type="match status" value="1"/>
</dbReference>
<comment type="catalytic activity">
    <reaction evidence="5">
        <text>alpha-L-rhamnose = beta-L-rhamnose</text>
        <dbReference type="Rhea" id="RHEA:25584"/>
        <dbReference type="ChEBI" id="CHEBI:27586"/>
        <dbReference type="ChEBI" id="CHEBI:27907"/>
        <dbReference type="EC" id="5.1.3.32"/>
    </reaction>
</comment>
<evidence type="ECO:0000313" key="8">
    <source>
        <dbReference type="Proteomes" id="UP000175989"/>
    </source>
</evidence>
<dbReference type="GO" id="GO:0062192">
    <property type="term" value="F:L-rhamnose mutarotase activity"/>
    <property type="evidence" value="ECO:0007669"/>
    <property type="project" value="UniProtKB-UniRule"/>
</dbReference>
<comment type="caution">
    <text evidence="7">The sequence shown here is derived from an EMBL/GenBank/DDBJ whole genome shotgun (WGS) entry which is preliminary data.</text>
</comment>
<feature type="binding site" evidence="5">
    <location>
        <begin position="84"/>
        <end position="85"/>
    </location>
    <ligand>
        <name>substrate</name>
    </ligand>
</feature>
<dbReference type="HAMAP" id="MF_01663">
    <property type="entry name" value="L_rham_rotase"/>
    <property type="match status" value="1"/>
</dbReference>
<evidence type="ECO:0000256" key="2">
    <source>
        <dbReference type="ARBA" id="ARBA00023235"/>
    </source>
</evidence>
<sequence>MTLTTATAPTTRAFRMKLKPGMVEEYKRRHDELWPDLAAALKQAGIYDYSIFLDEETLHLFAVLKLAPDHTTADLPQQPVMKRWWDYMAELMEVEPGNRPTEWPLQQVFYFA</sequence>
<dbReference type="AlphaFoldDB" id="A0A1E7X4C0"/>
<comment type="pathway">
    <text evidence="5">Carbohydrate metabolism; L-rhamnose metabolism.</text>
</comment>
<organism evidence="7 8">
    <name type="scientific">Duganella phyllosphaerae</name>
    <dbReference type="NCBI Taxonomy" id="762836"/>
    <lineage>
        <taxon>Bacteria</taxon>
        <taxon>Pseudomonadati</taxon>
        <taxon>Pseudomonadota</taxon>
        <taxon>Betaproteobacteria</taxon>
        <taxon>Burkholderiales</taxon>
        <taxon>Oxalobacteraceae</taxon>
        <taxon>Telluria group</taxon>
        <taxon>Duganella</taxon>
    </lineage>
</organism>
<dbReference type="PANTHER" id="PTHR34389">
    <property type="entry name" value="L-RHAMNOSE MUTAROTASE"/>
    <property type="match status" value="1"/>
</dbReference>
<dbReference type="PANTHER" id="PTHR34389:SF2">
    <property type="entry name" value="L-RHAMNOSE MUTAROTASE"/>
    <property type="match status" value="1"/>
</dbReference>
<evidence type="ECO:0000256" key="3">
    <source>
        <dbReference type="ARBA" id="ARBA00023277"/>
    </source>
</evidence>
<evidence type="ECO:0000256" key="5">
    <source>
        <dbReference type="HAMAP-Rule" id="MF_01663"/>
    </source>
</evidence>
<dbReference type="SUPFAM" id="SSF54909">
    <property type="entry name" value="Dimeric alpha+beta barrel"/>
    <property type="match status" value="1"/>
</dbReference>
<dbReference type="RefSeq" id="WP_070247014.1">
    <property type="nucleotide sequence ID" value="NZ_LROM01000061.1"/>
</dbReference>
<dbReference type="InterPro" id="IPR011008">
    <property type="entry name" value="Dimeric_a/b-barrel"/>
</dbReference>
<dbReference type="GO" id="GO:0019301">
    <property type="term" value="P:rhamnose catabolic process"/>
    <property type="evidence" value="ECO:0007669"/>
    <property type="project" value="UniProtKB-UniRule"/>
</dbReference>
<keyword evidence="3 5" id="KW-0119">Carbohydrate metabolism</keyword>
<feature type="binding site" evidence="5">
    <location>
        <position position="26"/>
    </location>
    <ligand>
        <name>substrate</name>
    </ligand>
</feature>
<keyword evidence="2 5" id="KW-0413">Isomerase</keyword>
<feature type="active site" description="Proton donor" evidence="5">
    <location>
        <position position="30"/>
    </location>
</feature>
<evidence type="ECO:0000256" key="1">
    <source>
        <dbReference type="ARBA" id="ARBA00022490"/>
    </source>
</evidence>
<dbReference type="NCBIfam" id="TIGR02625">
    <property type="entry name" value="YiiL_rotase"/>
    <property type="match status" value="1"/>
</dbReference>
<dbReference type="EMBL" id="LROM01000061">
    <property type="protein sequence ID" value="OFA07361.1"/>
    <property type="molecule type" value="Genomic_DNA"/>
</dbReference>
<dbReference type="PATRIC" id="fig|762836.4.peg.1348"/>
<dbReference type="InterPro" id="IPR008000">
    <property type="entry name" value="Rham/fucose_mutarotase"/>
</dbReference>
<gene>
    <name evidence="5 7" type="primary">rhaM</name>
    <name evidence="7" type="ORF">DUPY_12920</name>
</gene>
<feature type="binding site" evidence="5">
    <location>
        <position position="49"/>
    </location>
    <ligand>
        <name>substrate</name>
    </ligand>
</feature>
<dbReference type="InterPro" id="IPR013448">
    <property type="entry name" value="L-rhamnose_mutarotase"/>
</dbReference>
<dbReference type="OrthoDB" id="9799608at2"/>
<dbReference type="Proteomes" id="UP000175989">
    <property type="component" value="Unassembled WGS sequence"/>
</dbReference>
<name>A0A1E7X4C0_9BURK</name>
<evidence type="ECO:0000256" key="6">
    <source>
        <dbReference type="NCBIfam" id="TIGR02625"/>
    </source>
</evidence>